<dbReference type="CDD" id="cd08966">
    <property type="entry name" value="EcFpg-like_N"/>
    <property type="match status" value="1"/>
</dbReference>
<reference evidence="18 19" key="1">
    <citation type="submission" date="2016-10" db="EMBL/GenBank/DDBJ databases">
        <authorList>
            <person name="de Groot N.N."/>
        </authorList>
    </citation>
    <scope>NUCLEOTIDE SEQUENCE [LARGE SCALE GENOMIC DNA]</scope>
    <source>
        <strain evidence="18 19">ASO4-2</strain>
    </source>
</reference>
<dbReference type="OrthoDB" id="9800855at2"/>
<dbReference type="SUPFAM" id="SSF81624">
    <property type="entry name" value="N-terminal domain of MutM-like DNA repair proteins"/>
    <property type="match status" value="1"/>
</dbReference>
<dbReference type="InterPro" id="IPR010663">
    <property type="entry name" value="Znf_FPG/IleRS"/>
</dbReference>
<evidence type="ECO:0000256" key="1">
    <source>
        <dbReference type="ARBA" id="ARBA00001668"/>
    </source>
</evidence>
<evidence type="ECO:0000256" key="13">
    <source>
        <dbReference type="ARBA" id="ARBA00023295"/>
    </source>
</evidence>
<evidence type="ECO:0000256" key="15">
    <source>
        <dbReference type="HAMAP-Rule" id="MF_00103"/>
    </source>
</evidence>
<evidence type="ECO:0000313" key="19">
    <source>
        <dbReference type="Proteomes" id="UP000198771"/>
    </source>
</evidence>
<dbReference type="RefSeq" id="WP_092123515.1">
    <property type="nucleotide sequence ID" value="NZ_FMXO01000020.1"/>
</dbReference>
<dbReference type="PANTHER" id="PTHR22993:SF9">
    <property type="entry name" value="FORMAMIDOPYRIMIDINE-DNA GLYCOSYLASE"/>
    <property type="match status" value="1"/>
</dbReference>
<dbReference type="SMART" id="SM00898">
    <property type="entry name" value="Fapy_DNA_glyco"/>
    <property type="match status" value="1"/>
</dbReference>
<dbReference type="Proteomes" id="UP000198771">
    <property type="component" value="Unassembled WGS sequence"/>
</dbReference>
<dbReference type="SUPFAM" id="SSF46946">
    <property type="entry name" value="S13-like H2TH domain"/>
    <property type="match status" value="1"/>
</dbReference>
<dbReference type="EC" id="3.2.2.23" evidence="15"/>
<dbReference type="InterPro" id="IPR015887">
    <property type="entry name" value="DNA_glyclase_Znf_dom_DNA_BS"/>
</dbReference>
<sequence>MPELPEVETIAQGLRPLLTHRTITGIPHLAPHLNPQGPNSLIEKLIGQQIQGVSRRGKLLFLDLSPTERIAFHLRMTGRLGMSPAGEPPGAHVHLLINLDNQSALYFQDQRKFGTFRHYTEQELNAWPFYSRMGPEPLSVGEEEFLGRVEGRRGRIKALLLNQEVVAGIGNIYADESLFRAAIHPATPASALSRPRITSLYHALQNVLREAITAGGSSIRDYRTAAGLVGTFQNAFQVYGRKDQPCLRCAESLRTTKVAGRTTCYCPTCQPEPVSG</sequence>
<evidence type="ECO:0000313" key="18">
    <source>
        <dbReference type="EMBL" id="SDB59030.1"/>
    </source>
</evidence>
<name>A0A1G6ENP7_9BACT</name>
<dbReference type="GO" id="GO:0034039">
    <property type="term" value="F:8-oxo-7,8-dihydroguanine DNA N-glycosylase activity"/>
    <property type="evidence" value="ECO:0007669"/>
    <property type="project" value="TreeGrafter"/>
</dbReference>
<evidence type="ECO:0000256" key="8">
    <source>
        <dbReference type="ARBA" id="ARBA00022833"/>
    </source>
</evidence>
<dbReference type="InterPro" id="IPR020629">
    <property type="entry name" value="FPG_Glyclase"/>
</dbReference>
<dbReference type="Gene3D" id="3.20.190.10">
    <property type="entry name" value="MutM-like, N-terminal"/>
    <property type="match status" value="1"/>
</dbReference>
<dbReference type="Pfam" id="PF06831">
    <property type="entry name" value="H2TH"/>
    <property type="match status" value="1"/>
</dbReference>
<keyword evidence="19" id="KW-1185">Reference proteome</keyword>
<organism evidence="18 19">
    <name type="scientific">Desulfonatronum thiosulfatophilum</name>
    <dbReference type="NCBI Taxonomy" id="617002"/>
    <lineage>
        <taxon>Bacteria</taxon>
        <taxon>Pseudomonadati</taxon>
        <taxon>Thermodesulfobacteriota</taxon>
        <taxon>Desulfovibrionia</taxon>
        <taxon>Desulfovibrionales</taxon>
        <taxon>Desulfonatronaceae</taxon>
        <taxon>Desulfonatronum</taxon>
    </lineage>
</organism>
<keyword evidence="5 15" id="KW-0227">DNA damage</keyword>
<evidence type="ECO:0000256" key="9">
    <source>
        <dbReference type="ARBA" id="ARBA00023125"/>
    </source>
</evidence>
<evidence type="ECO:0000256" key="3">
    <source>
        <dbReference type="ARBA" id="ARBA00011245"/>
    </source>
</evidence>
<dbReference type="NCBIfam" id="TIGR00577">
    <property type="entry name" value="fpg"/>
    <property type="match status" value="1"/>
</dbReference>
<dbReference type="InterPro" id="IPR035937">
    <property type="entry name" value="FPG_N"/>
</dbReference>
<evidence type="ECO:0000256" key="2">
    <source>
        <dbReference type="ARBA" id="ARBA00009409"/>
    </source>
</evidence>
<proteinExistence type="inferred from homology"/>
<dbReference type="PROSITE" id="PS51066">
    <property type="entry name" value="ZF_FPG_2"/>
    <property type="match status" value="1"/>
</dbReference>
<dbReference type="InterPro" id="IPR010979">
    <property type="entry name" value="Ribosomal_uS13-like_H2TH"/>
</dbReference>
<dbReference type="AlphaFoldDB" id="A0A1G6ENP7"/>
<dbReference type="SMART" id="SM01232">
    <property type="entry name" value="H2TH"/>
    <property type="match status" value="1"/>
</dbReference>
<dbReference type="NCBIfam" id="NF002211">
    <property type="entry name" value="PRK01103.1"/>
    <property type="match status" value="1"/>
</dbReference>
<comment type="similarity">
    <text evidence="2 15">Belongs to the FPG family.</text>
</comment>
<dbReference type="HAMAP" id="MF_00103">
    <property type="entry name" value="Fapy_DNA_glycosyl"/>
    <property type="match status" value="1"/>
</dbReference>
<comment type="catalytic activity">
    <reaction evidence="14 15">
        <text>2'-deoxyribonucleotide-(2'-deoxyribose 5'-phosphate)-2'-deoxyribonucleotide-DNA = a 3'-end 2'-deoxyribonucleotide-(2,3-dehydro-2,3-deoxyribose 5'-phosphate)-DNA + a 5'-end 5'-phospho-2'-deoxyribonucleoside-DNA + H(+)</text>
        <dbReference type="Rhea" id="RHEA:66592"/>
        <dbReference type="Rhea" id="RHEA-COMP:13180"/>
        <dbReference type="Rhea" id="RHEA-COMP:16897"/>
        <dbReference type="Rhea" id="RHEA-COMP:17067"/>
        <dbReference type="ChEBI" id="CHEBI:15378"/>
        <dbReference type="ChEBI" id="CHEBI:136412"/>
        <dbReference type="ChEBI" id="CHEBI:157695"/>
        <dbReference type="ChEBI" id="CHEBI:167181"/>
        <dbReference type="EC" id="4.2.99.18"/>
    </reaction>
</comment>
<feature type="active site" description="Proton donor; for delta-elimination activity" evidence="15">
    <location>
        <position position="261"/>
    </location>
</feature>
<keyword evidence="4 15" id="KW-0479">Metal-binding</keyword>
<feature type="binding site" evidence="15">
    <location>
        <position position="92"/>
    </location>
    <ligand>
        <name>DNA</name>
        <dbReference type="ChEBI" id="CHEBI:16991"/>
    </ligand>
</feature>
<keyword evidence="12 15" id="KW-0511">Multifunctional enzyme</keyword>
<dbReference type="InterPro" id="IPR015886">
    <property type="entry name" value="H2TH_FPG"/>
</dbReference>
<evidence type="ECO:0000256" key="6">
    <source>
        <dbReference type="ARBA" id="ARBA00022771"/>
    </source>
</evidence>
<evidence type="ECO:0000256" key="12">
    <source>
        <dbReference type="ARBA" id="ARBA00023268"/>
    </source>
</evidence>
<keyword evidence="7 15" id="KW-0378">Hydrolase</keyword>
<evidence type="ECO:0000259" key="17">
    <source>
        <dbReference type="PROSITE" id="PS51068"/>
    </source>
</evidence>
<dbReference type="PROSITE" id="PS01242">
    <property type="entry name" value="ZF_FPG_1"/>
    <property type="match status" value="1"/>
</dbReference>
<gene>
    <name evidence="15" type="primary">mutM</name>
    <name evidence="15" type="synonym">fpg</name>
    <name evidence="18" type="ORF">SAMN05660653_02996</name>
</gene>
<dbReference type="PROSITE" id="PS51068">
    <property type="entry name" value="FPG_CAT"/>
    <property type="match status" value="1"/>
</dbReference>
<keyword evidence="10 15" id="KW-0234">DNA repair</keyword>
<dbReference type="InterPro" id="IPR012319">
    <property type="entry name" value="FPG_cat"/>
</dbReference>
<dbReference type="EMBL" id="FMXO01000020">
    <property type="protein sequence ID" value="SDB59030.1"/>
    <property type="molecule type" value="Genomic_DNA"/>
</dbReference>
<comment type="function">
    <text evidence="15">Involved in base excision repair of DNA damaged by oxidation or by mutagenic agents. Acts as DNA glycosylase that recognizes and removes damaged bases. Has a preference for oxidized purines, such as 7,8-dihydro-8-oxoguanine (8-oxoG). Has AP (apurinic/apyrimidinic) lyase activity and introduces nicks in the DNA strand. Cleaves the DNA backbone by beta-delta elimination to generate a single-strand break at the site of the removed base with both 3'- and 5'-phosphates.</text>
</comment>
<dbReference type="GO" id="GO:0006284">
    <property type="term" value="P:base-excision repair"/>
    <property type="evidence" value="ECO:0007669"/>
    <property type="project" value="InterPro"/>
</dbReference>
<feature type="domain" description="Formamidopyrimidine-DNA glycosylase catalytic" evidence="17">
    <location>
        <begin position="2"/>
        <end position="114"/>
    </location>
</feature>
<feature type="active site" description="Proton donor; for beta-elimination activity" evidence="15">
    <location>
        <position position="58"/>
    </location>
</feature>
<feature type="binding site" evidence="15">
    <location>
        <position position="152"/>
    </location>
    <ligand>
        <name>DNA</name>
        <dbReference type="ChEBI" id="CHEBI:16991"/>
    </ligand>
</feature>
<keyword evidence="9 15" id="KW-0238">DNA-binding</keyword>
<evidence type="ECO:0000259" key="16">
    <source>
        <dbReference type="PROSITE" id="PS51066"/>
    </source>
</evidence>
<accession>A0A1G6ENP7</accession>
<feature type="active site" description="Proton donor" evidence="15">
    <location>
        <position position="3"/>
    </location>
</feature>
<dbReference type="SUPFAM" id="SSF57716">
    <property type="entry name" value="Glucocorticoid receptor-like (DNA-binding domain)"/>
    <property type="match status" value="1"/>
</dbReference>
<evidence type="ECO:0000256" key="11">
    <source>
        <dbReference type="ARBA" id="ARBA00023239"/>
    </source>
</evidence>
<evidence type="ECO:0000256" key="5">
    <source>
        <dbReference type="ARBA" id="ARBA00022763"/>
    </source>
</evidence>
<keyword evidence="11 15" id="KW-0456">Lyase</keyword>
<dbReference type="InterPro" id="IPR000214">
    <property type="entry name" value="Znf_DNA_glyclase/AP_lyase"/>
</dbReference>
<dbReference type="Pfam" id="PF01149">
    <property type="entry name" value="Fapy_DNA_glyco"/>
    <property type="match status" value="1"/>
</dbReference>
<evidence type="ECO:0000256" key="10">
    <source>
        <dbReference type="ARBA" id="ARBA00023204"/>
    </source>
</evidence>
<dbReference type="GO" id="GO:0003684">
    <property type="term" value="F:damaged DNA binding"/>
    <property type="evidence" value="ECO:0007669"/>
    <property type="project" value="InterPro"/>
</dbReference>
<dbReference type="Gene3D" id="1.10.8.50">
    <property type="match status" value="1"/>
</dbReference>
<feature type="domain" description="FPG-type" evidence="16">
    <location>
        <begin position="237"/>
        <end position="271"/>
    </location>
</feature>
<evidence type="ECO:0000256" key="14">
    <source>
        <dbReference type="ARBA" id="ARBA00044632"/>
    </source>
</evidence>
<protein>
    <recommendedName>
        <fullName evidence="15">Formamidopyrimidine-DNA glycosylase</fullName>
        <shortName evidence="15">Fapy-DNA glycosylase</shortName>
        <ecNumber evidence="15">3.2.2.23</ecNumber>
    </recommendedName>
    <alternativeName>
        <fullName evidence="15">DNA-(apurinic or apyrimidinic site) lyase MutM</fullName>
        <shortName evidence="15">AP lyase MutM</shortName>
        <ecNumber evidence="15">4.2.99.18</ecNumber>
    </alternativeName>
</protein>
<dbReference type="GO" id="GO:0140078">
    <property type="term" value="F:class I DNA-(apurinic or apyrimidinic site) endonuclease activity"/>
    <property type="evidence" value="ECO:0007669"/>
    <property type="project" value="UniProtKB-EC"/>
</dbReference>
<comment type="subunit">
    <text evidence="3 15">Monomer.</text>
</comment>
<evidence type="ECO:0000256" key="4">
    <source>
        <dbReference type="ARBA" id="ARBA00022723"/>
    </source>
</evidence>
<dbReference type="Pfam" id="PF06827">
    <property type="entry name" value="zf-FPG_IleRS"/>
    <property type="match status" value="1"/>
</dbReference>
<keyword evidence="8 15" id="KW-0862">Zinc</keyword>
<dbReference type="FunFam" id="1.10.8.50:FF:000003">
    <property type="entry name" value="Formamidopyrimidine-DNA glycosylase"/>
    <property type="match status" value="1"/>
</dbReference>
<dbReference type="PANTHER" id="PTHR22993">
    <property type="entry name" value="FORMAMIDOPYRIMIDINE-DNA GLYCOSYLASE"/>
    <property type="match status" value="1"/>
</dbReference>
<keyword evidence="13 15" id="KW-0326">Glycosidase</keyword>
<evidence type="ECO:0000256" key="7">
    <source>
        <dbReference type="ARBA" id="ARBA00022801"/>
    </source>
</evidence>
<dbReference type="EC" id="4.2.99.18" evidence="15"/>
<dbReference type="GO" id="GO:0008270">
    <property type="term" value="F:zinc ion binding"/>
    <property type="evidence" value="ECO:0007669"/>
    <property type="project" value="UniProtKB-UniRule"/>
</dbReference>
<comment type="catalytic activity">
    <reaction evidence="1 15">
        <text>Hydrolysis of DNA containing ring-opened 7-methylguanine residues, releasing 2,6-diamino-4-hydroxy-5-(N-methyl)formamidopyrimidine.</text>
        <dbReference type="EC" id="3.2.2.23"/>
    </reaction>
</comment>
<feature type="binding site" evidence="15">
    <location>
        <position position="111"/>
    </location>
    <ligand>
        <name>DNA</name>
        <dbReference type="ChEBI" id="CHEBI:16991"/>
    </ligand>
</feature>
<feature type="active site" description="Schiff-base intermediate with DNA" evidence="15">
    <location>
        <position position="2"/>
    </location>
</feature>
<dbReference type="STRING" id="617002.SAMN05660653_02996"/>
<keyword evidence="6 15" id="KW-0863">Zinc-finger</keyword>
<comment type="cofactor">
    <cofactor evidence="15">
        <name>Zn(2+)</name>
        <dbReference type="ChEBI" id="CHEBI:29105"/>
    </cofactor>
    <text evidence="15">Binds 1 zinc ion per subunit.</text>
</comment>